<dbReference type="InterPro" id="IPR008271">
    <property type="entry name" value="Ser/Thr_kinase_AS"/>
</dbReference>
<organism evidence="9 10">
    <name type="scientific">Spirilliplanes yamanashiensis</name>
    <dbReference type="NCBI Taxonomy" id="42233"/>
    <lineage>
        <taxon>Bacteria</taxon>
        <taxon>Bacillati</taxon>
        <taxon>Actinomycetota</taxon>
        <taxon>Actinomycetes</taxon>
        <taxon>Micromonosporales</taxon>
        <taxon>Micromonosporaceae</taxon>
        <taxon>Spirilliplanes</taxon>
    </lineage>
</organism>
<dbReference type="Pfam" id="PF00069">
    <property type="entry name" value="Pkinase"/>
    <property type="match status" value="1"/>
</dbReference>
<feature type="transmembrane region" description="Helical" evidence="7">
    <location>
        <begin position="381"/>
        <end position="402"/>
    </location>
</feature>
<keyword evidence="7" id="KW-0472">Membrane</keyword>
<accession>A0A8J4DJA4</accession>
<dbReference type="GO" id="GO:0004674">
    <property type="term" value="F:protein serine/threonine kinase activity"/>
    <property type="evidence" value="ECO:0007669"/>
    <property type="project" value="TreeGrafter"/>
</dbReference>
<name>A0A8J4DJA4_9ACTN</name>
<dbReference type="SUPFAM" id="SSF50370">
    <property type="entry name" value="Ricin B-like lectins"/>
    <property type="match status" value="1"/>
</dbReference>
<feature type="region of interest" description="Disordered" evidence="6">
    <location>
        <begin position="407"/>
        <end position="438"/>
    </location>
</feature>
<evidence type="ECO:0000256" key="4">
    <source>
        <dbReference type="ARBA" id="ARBA00022840"/>
    </source>
</evidence>
<dbReference type="AlphaFoldDB" id="A0A8J4DJA4"/>
<dbReference type="SUPFAM" id="SSF56112">
    <property type="entry name" value="Protein kinase-like (PK-like)"/>
    <property type="match status" value="1"/>
</dbReference>
<dbReference type="InterPro" id="IPR017441">
    <property type="entry name" value="Protein_kinase_ATP_BS"/>
</dbReference>
<evidence type="ECO:0000256" key="1">
    <source>
        <dbReference type="ARBA" id="ARBA00022679"/>
    </source>
</evidence>
<dbReference type="Gene3D" id="3.30.200.20">
    <property type="entry name" value="Phosphorylase Kinase, domain 1"/>
    <property type="match status" value="1"/>
</dbReference>
<dbReference type="InterPro" id="IPR011009">
    <property type="entry name" value="Kinase-like_dom_sf"/>
</dbReference>
<dbReference type="Gene3D" id="2.80.10.50">
    <property type="match status" value="2"/>
</dbReference>
<evidence type="ECO:0000259" key="8">
    <source>
        <dbReference type="PROSITE" id="PS50011"/>
    </source>
</evidence>
<feature type="compositionally biased region" description="Pro residues" evidence="6">
    <location>
        <begin position="416"/>
        <end position="434"/>
    </location>
</feature>
<dbReference type="Proteomes" id="UP000652013">
    <property type="component" value="Unassembled WGS sequence"/>
</dbReference>
<evidence type="ECO:0000256" key="6">
    <source>
        <dbReference type="SAM" id="MobiDB-lite"/>
    </source>
</evidence>
<evidence type="ECO:0000256" key="3">
    <source>
        <dbReference type="ARBA" id="ARBA00022777"/>
    </source>
</evidence>
<dbReference type="PROSITE" id="PS50011">
    <property type="entry name" value="PROTEIN_KINASE_DOM"/>
    <property type="match status" value="1"/>
</dbReference>
<keyword evidence="10" id="KW-1185">Reference proteome</keyword>
<evidence type="ECO:0000313" key="9">
    <source>
        <dbReference type="EMBL" id="GIJ02790.1"/>
    </source>
</evidence>
<keyword evidence="7" id="KW-0812">Transmembrane</keyword>
<dbReference type="Pfam" id="PF00652">
    <property type="entry name" value="Ricin_B_lectin"/>
    <property type="match status" value="1"/>
</dbReference>
<feature type="binding site" evidence="5">
    <location>
        <position position="99"/>
    </location>
    <ligand>
        <name>ATP</name>
        <dbReference type="ChEBI" id="CHEBI:30616"/>
    </ligand>
</feature>
<dbReference type="CDD" id="cd14014">
    <property type="entry name" value="STKc_PknB_like"/>
    <property type="match status" value="1"/>
</dbReference>
<dbReference type="PANTHER" id="PTHR43289:SF34">
    <property type="entry name" value="SERINE_THREONINE-PROTEIN KINASE YBDM-RELATED"/>
    <property type="match status" value="1"/>
</dbReference>
<dbReference type="GO" id="GO:0005524">
    <property type="term" value="F:ATP binding"/>
    <property type="evidence" value="ECO:0007669"/>
    <property type="project" value="UniProtKB-UniRule"/>
</dbReference>
<dbReference type="PROSITE" id="PS00108">
    <property type="entry name" value="PROTEIN_KINASE_ST"/>
    <property type="match status" value="1"/>
</dbReference>
<evidence type="ECO:0000256" key="5">
    <source>
        <dbReference type="PROSITE-ProRule" id="PRU10141"/>
    </source>
</evidence>
<proteinExistence type="predicted"/>
<keyword evidence="4 5" id="KW-0067">ATP-binding</keyword>
<dbReference type="SMART" id="SM00458">
    <property type="entry name" value="RICIN"/>
    <property type="match status" value="1"/>
</dbReference>
<keyword evidence="3" id="KW-0418">Kinase</keyword>
<dbReference type="CDD" id="cd23451">
    <property type="entry name" value="beta-trefoil_Ricin_laminarinase"/>
    <property type="match status" value="1"/>
</dbReference>
<keyword evidence="2 5" id="KW-0547">Nucleotide-binding</keyword>
<reference evidence="9" key="1">
    <citation type="submission" date="2021-01" db="EMBL/GenBank/DDBJ databases">
        <title>Whole genome shotgun sequence of Spirilliplanes yamanashiensis NBRC 15828.</title>
        <authorList>
            <person name="Komaki H."/>
            <person name="Tamura T."/>
        </authorList>
    </citation>
    <scope>NUCLEOTIDE SEQUENCE</scope>
    <source>
        <strain evidence="9">NBRC 15828</strain>
    </source>
</reference>
<keyword evidence="7" id="KW-1133">Transmembrane helix</keyword>
<dbReference type="EMBL" id="BOOY01000014">
    <property type="protein sequence ID" value="GIJ02790.1"/>
    <property type="molecule type" value="Genomic_DNA"/>
</dbReference>
<dbReference type="PANTHER" id="PTHR43289">
    <property type="entry name" value="MITOGEN-ACTIVATED PROTEIN KINASE KINASE KINASE 20-RELATED"/>
    <property type="match status" value="1"/>
</dbReference>
<comment type="caution">
    <text evidence="9">The sequence shown here is derived from an EMBL/GenBank/DDBJ whole genome shotgun (WGS) entry which is preliminary data.</text>
</comment>
<dbReference type="InterPro" id="IPR035992">
    <property type="entry name" value="Ricin_B-like_lectins"/>
</dbReference>
<dbReference type="PROSITE" id="PS50231">
    <property type="entry name" value="RICIN_B_LECTIN"/>
    <property type="match status" value="1"/>
</dbReference>
<keyword evidence="1" id="KW-0808">Transferase</keyword>
<dbReference type="SMART" id="SM00220">
    <property type="entry name" value="S_TKc"/>
    <property type="match status" value="1"/>
</dbReference>
<feature type="domain" description="Protein kinase" evidence="8">
    <location>
        <begin position="71"/>
        <end position="324"/>
    </location>
</feature>
<evidence type="ECO:0000256" key="7">
    <source>
        <dbReference type="SAM" id="Phobius"/>
    </source>
</evidence>
<gene>
    <name evidence="9" type="ORF">Sya03_21420</name>
</gene>
<dbReference type="InterPro" id="IPR000772">
    <property type="entry name" value="Ricin_B_lectin"/>
</dbReference>
<dbReference type="InterPro" id="IPR000719">
    <property type="entry name" value="Prot_kinase_dom"/>
</dbReference>
<dbReference type="PROSITE" id="PS00107">
    <property type="entry name" value="PROTEIN_KINASE_ATP"/>
    <property type="match status" value="1"/>
</dbReference>
<protein>
    <recommendedName>
        <fullName evidence="8">Protein kinase domain-containing protein</fullName>
    </recommendedName>
</protein>
<evidence type="ECO:0000256" key="2">
    <source>
        <dbReference type="ARBA" id="ARBA00022741"/>
    </source>
</evidence>
<sequence length="559" mass="58264">MRPVTGPVPEPSRAGCPIVPLSGQNIAQRTSARPCPPYYSRYTFLGGLMNVNDIDRAAPLRRADPRELGGYRLLGRLGSGGMGIVYLARDPAGTLVAVKMVHSVLAGDDEFRRRFRGEVQRARQVPPFCTAEVLDADPDHEPPYLVVEYVDGPSLGEAVERGGPLTPANVHAVAIGVASALTAIHGAGVIHRDLKPRNVLLAPGSPKVIDFGIARAFEGASQYTRTGQMVGTLAYMAPERFDDSLGAAVSPAADVFAWGAVVTYAATGRTPFEGGSPTVLATRILTEPPDLAGLPAPLGMLVRHALEKHPADRPTARELLDLLLDTGAQRSALAIPPPVPPFAVPAAAPAPLYADGGRQGVAPPPRHRPPRRGGSGGRRTVLVQALALALLVAGLVGGGLALRHDAGAGAEQAAPPSAPPSPRPAAAPARPAPGPVGSATSDLCLDVFNSQTTDGTPVQMWDCNGGANQEWTWAADGTLRSLDRCLTVGGGAGSDGAPVRLSACDDSARQQWRFTAGQDIVNPEADKCLDIVDRSTEPGARVQLWACGGTANQKWRPAT</sequence>
<dbReference type="Gene3D" id="1.10.510.10">
    <property type="entry name" value="Transferase(Phosphotransferase) domain 1"/>
    <property type="match status" value="1"/>
</dbReference>
<evidence type="ECO:0000313" key="10">
    <source>
        <dbReference type="Proteomes" id="UP000652013"/>
    </source>
</evidence>
<feature type="region of interest" description="Disordered" evidence="6">
    <location>
        <begin position="354"/>
        <end position="378"/>
    </location>
</feature>